<reference evidence="4" key="1">
    <citation type="journal article" date="2019" name="Int. J. Syst. Evol. Microbiol.">
        <title>The Global Catalogue of Microorganisms (GCM) 10K type strain sequencing project: providing services to taxonomists for standard genome sequencing and annotation.</title>
        <authorList>
            <consortium name="The Broad Institute Genomics Platform"/>
            <consortium name="The Broad Institute Genome Sequencing Center for Infectious Disease"/>
            <person name="Wu L."/>
            <person name="Ma J."/>
        </authorList>
    </citation>
    <scope>NUCLEOTIDE SEQUENCE [LARGE SCALE GENOMIC DNA]</scope>
    <source>
        <strain evidence="4">NBRC 108730</strain>
    </source>
</reference>
<dbReference type="InterPro" id="IPR050706">
    <property type="entry name" value="Cyclic-di-GMP_PDE-like"/>
</dbReference>
<feature type="region of interest" description="Disordered" evidence="1">
    <location>
        <begin position="135"/>
        <end position="228"/>
    </location>
</feature>
<dbReference type="Gene3D" id="3.20.20.450">
    <property type="entry name" value="EAL domain"/>
    <property type="match status" value="1"/>
</dbReference>
<dbReference type="InterPro" id="IPR035919">
    <property type="entry name" value="EAL_sf"/>
</dbReference>
<evidence type="ECO:0000313" key="3">
    <source>
        <dbReference type="EMBL" id="GMA86680.1"/>
    </source>
</evidence>
<sequence>MQDALTAGRTRPGRLTVEVTESDLFADVDAALQAVNAVRRLGCQVALDDFGVGHSSLSRLLEPPADVLKVDRAFIRTVPGDPGAEAVLAAVLALGRDLARTVVVEGVETATTLHALRDAGVRYAQGYYFTAALPAGEPQHPAPGGDHHHGLSRRHAPRRCTTPDSPPPATTSARKAVHAAASPKCVRSTAVSTPRGSASGPQVVVATHTRPATGAPTTDDGDRPLPAR</sequence>
<feature type="compositionally biased region" description="Polar residues" evidence="1">
    <location>
        <begin position="189"/>
        <end position="200"/>
    </location>
</feature>
<name>A0ABQ6JIM8_9ACTN</name>
<dbReference type="PROSITE" id="PS50883">
    <property type="entry name" value="EAL"/>
    <property type="match status" value="1"/>
</dbReference>
<proteinExistence type="predicted"/>
<protein>
    <recommendedName>
        <fullName evidence="2">EAL domain-containing protein</fullName>
    </recommendedName>
</protein>
<dbReference type="SUPFAM" id="SSF141868">
    <property type="entry name" value="EAL domain-like"/>
    <property type="match status" value="1"/>
</dbReference>
<dbReference type="PANTHER" id="PTHR33121">
    <property type="entry name" value="CYCLIC DI-GMP PHOSPHODIESTERASE PDEF"/>
    <property type="match status" value="1"/>
</dbReference>
<dbReference type="CDD" id="cd01948">
    <property type="entry name" value="EAL"/>
    <property type="match status" value="1"/>
</dbReference>
<evidence type="ECO:0000313" key="4">
    <source>
        <dbReference type="Proteomes" id="UP001157017"/>
    </source>
</evidence>
<gene>
    <name evidence="3" type="ORF">GCM10025868_19300</name>
</gene>
<dbReference type="InterPro" id="IPR001633">
    <property type="entry name" value="EAL_dom"/>
</dbReference>
<dbReference type="Pfam" id="PF00563">
    <property type="entry name" value="EAL"/>
    <property type="match status" value="1"/>
</dbReference>
<organism evidence="3 4">
    <name type="scientific">Angustibacter aerolatus</name>
    <dbReference type="NCBI Taxonomy" id="1162965"/>
    <lineage>
        <taxon>Bacteria</taxon>
        <taxon>Bacillati</taxon>
        <taxon>Actinomycetota</taxon>
        <taxon>Actinomycetes</taxon>
        <taxon>Kineosporiales</taxon>
        <taxon>Kineosporiaceae</taxon>
    </lineage>
</organism>
<evidence type="ECO:0000259" key="2">
    <source>
        <dbReference type="PROSITE" id="PS50883"/>
    </source>
</evidence>
<evidence type="ECO:0000256" key="1">
    <source>
        <dbReference type="SAM" id="MobiDB-lite"/>
    </source>
</evidence>
<accession>A0ABQ6JIM8</accession>
<dbReference type="SMART" id="SM00052">
    <property type="entry name" value="EAL"/>
    <property type="match status" value="1"/>
</dbReference>
<comment type="caution">
    <text evidence="3">The sequence shown here is derived from an EMBL/GenBank/DDBJ whole genome shotgun (WGS) entry which is preliminary data.</text>
</comment>
<keyword evidence="4" id="KW-1185">Reference proteome</keyword>
<dbReference type="EMBL" id="BSUZ01000001">
    <property type="protein sequence ID" value="GMA86680.1"/>
    <property type="molecule type" value="Genomic_DNA"/>
</dbReference>
<dbReference type="Proteomes" id="UP001157017">
    <property type="component" value="Unassembled WGS sequence"/>
</dbReference>
<dbReference type="PANTHER" id="PTHR33121:SF70">
    <property type="entry name" value="SIGNALING PROTEIN YKOW"/>
    <property type="match status" value="1"/>
</dbReference>
<feature type="domain" description="EAL" evidence="2">
    <location>
        <begin position="1"/>
        <end position="146"/>
    </location>
</feature>